<dbReference type="OrthoDB" id="6078042at2759"/>
<name>A0A843WNL6_COLES</name>
<sequence length="776" mass="86105">MASSSVARISVPSFKDRLPQPCVVFSGGGRSSRGEFRRGGDDAVAGKEPSPPPSPCSSCSDVTFSPVEPPSPACSTRRQRVLDRWASHKAREIVTTVERQAHEAELFALSAASEPVSARAATFRQRESPTGVQPPTPNEVSPSAGCGEVNDLPRNVRASLLIQMWRELEADGGIASTPRTVAAGVGGSLVTGSAGREFFSAEEPCGSPEACDDSEWGAEVTDSSKHSIGLADGDTKHVEDLAERHSSRAETQSSSVHGTGENEPLANDRSLLSEKNIDSLLLKGAAHQLRRWRKIDDLLARMRQKRQQELGRLLDCHPVSKFPHRSRIQAMLRFWGPHRLLMMQRQELHDSTALELDSLRQRSSTICFLRERFSSLCRQGNNMRQAADGKGADTLSQDNPLGLNYTVTADQPTTVSPQDQEATVANDSQTMLEENLSRTSSQGLQEDCQTPFSWQDNNIQISNIDWQMAIDSTNLESWEGDLVTEESDFESRKALEDASSTWANNASHTHIGLENYRQATCYGSDENYPDTREIQELLQRKPVSTSLASNFRVIMDRLVLSLLQRQQSMDQSIAEEELEPVQRQDDGFIYADQAASSMPLSCQIFRSPVSGQGSCLTYQSSHHFETELMHDLRNDVAEIHHEMGELRKMLETCMNGQSKLQNLIREELESRICCILPSGHQQEREIVVFAMKGKLILFFTGVGTCALATNVRKSCNGALEDVQSAGHRLMTSLGHFLRRLVPKLKAISFVNRHLKSLLSFSPEIRARVMQMRLAMQ</sequence>
<evidence type="ECO:0000313" key="2">
    <source>
        <dbReference type="EMBL" id="MQM04280.1"/>
    </source>
</evidence>
<feature type="region of interest" description="Disordered" evidence="1">
    <location>
        <begin position="25"/>
        <end position="75"/>
    </location>
</feature>
<accession>A0A843WNL6</accession>
<protein>
    <submittedName>
        <fullName evidence="2">Uncharacterized protein</fullName>
    </submittedName>
</protein>
<dbReference type="Proteomes" id="UP000652761">
    <property type="component" value="Unassembled WGS sequence"/>
</dbReference>
<dbReference type="EMBL" id="NMUH01003184">
    <property type="protein sequence ID" value="MQM04280.1"/>
    <property type="molecule type" value="Genomic_DNA"/>
</dbReference>
<proteinExistence type="predicted"/>
<comment type="caution">
    <text evidence="2">The sequence shown here is derived from an EMBL/GenBank/DDBJ whole genome shotgun (WGS) entry which is preliminary data.</text>
</comment>
<keyword evidence="3" id="KW-1185">Reference proteome</keyword>
<dbReference type="AlphaFoldDB" id="A0A843WNL6"/>
<feature type="region of interest" description="Disordered" evidence="1">
    <location>
        <begin position="125"/>
        <end position="149"/>
    </location>
</feature>
<dbReference type="PANTHER" id="PTHR47820:SF3">
    <property type="entry name" value="OS07G0499800 PROTEIN"/>
    <property type="match status" value="1"/>
</dbReference>
<evidence type="ECO:0000256" key="1">
    <source>
        <dbReference type="SAM" id="MobiDB-lite"/>
    </source>
</evidence>
<gene>
    <name evidence="2" type="ORF">Taro_037074</name>
</gene>
<feature type="region of interest" description="Disordered" evidence="1">
    <location>
        <begin position="200"/>
        <end position="267"/>
    </location>
</feature>
<reference evidence="2" key="1">
    <citation type="submission" date="2017-07" db="EMBL/GenBank/DDBJ databases">
        <title>Taro Niue Genome Assembly and Annotation.</title>
        <authorList>
            <person name="Atibalentja N."/>
            <person name="Keating K."/>
            <person name="Fields C.J."/>
        </authorList>
    </citation>
    <scope>NUCLEOTIDE SEQUENCE</scope>
    <source>
        <strain evidence="2">Niue_2</strain>
        <tissue evidence="2">Leaf</tissue>
    </source>
</reference>
<evidence type="ECO:0000313" key="3">
    <source>
        <dbReference type="Proteomes" id="UP000652761"/>
    </source>
</evidence>
<feature type="compositionally biased region" description="Basic and acidic residues" evidence="1">
    <location>
        <begin position="32"/>
        <end position="45"/>
    </location>
</feature>
<feature type="compositionally biased region" description="Basic and acidic residues" evidence="1">
    <location>
        <begin position="233"/>
        <end position="248"/>
    </location>
</feature>
<organism evidence="2 3">
    <name type="scientific">Colocasia esculenta</name>
    <name type="common">Wild taro</name>
    <name type="synonym">Arum esculentum</name>
    <dbReference type="NCBI Taxonomy" id="4460"/>
    <lineage>
        <taxon>Eukaryota</taxon>
        <taxon>Viridiplantae</taxon>
        <taxon>Streptophyta</taxon>
        <taxon>Embryophyta</taxon>
        <taxon>Tracheophyta</taxon>
        <taxon>Spermatophyta</taxon>
        <taxon>Magnoliopsida</taxon>
        <taxon>Liliopsida</taxon>
        <taxon>Araceae</taxon>
        <taxon>Aroideae</taxon>
        <taxon>Colocasieae</taxon>
        <taxon>Colocasia</taxon>
    </lineage>
</organism>
<dbReference type="PANTHER" id="PTHR47820">
    <property type="entry name" value="BNAC05G24000D PROTEIN"/>
    <property type="match status" value="1"/>
</dbReference>